<sequence length="238" mass="27179">MNKIKRLKQLPLKASNYAILASVIGFELVIVAIYLGSILLTGVPYPPFDMNGQMTIPSFLQAFYLFAIGLIALILFVTERRSKQPPSSGFKLAIAILLLYATLDEIFELHLQLDNWFSVLGKGDWMGIYLGVFSIAPMVWYKDVCKLWRVYRQETLIVLLGLTLLIVGGLGAELFKGWFRLIVGLLFKHDFILFFADKVRVAIEEFSELLGETLILYATFLFLKKRRRRRLLFARSSG</sequence>
<feature type="transmembrane region" description="Helical" evidence="1">
    <location>
        <begin position="20"/>
        <end position="39"/>
    </location>
</feature>
<feature type="transmembrane region" description="Helical" evidence="1">
    <location>
        <begin position="59"/>
        <end position="77"/>
    </location>
</feature>
<keyword evidence="3" id="KW-1185">Reference proteome</keyword>
<dbReference type="RefSeq" id="WP_023064866.1">
    <property type="nucleotide sequence ID" value="NZ_AUZM01000006.1"/>
</dbReference>
<feature type="transmembrane region" description="Helical" evidence="1">
    <location>
        <begin position="89"/>
        <end position="107"/>
    </location>
</feature>
<gene>
    <name evidence="2" type="ORF">M595_1010</name>
</gene>
<evidence type="ECO:0000313" key="2">
    <source>
        <dbReference type="EMBL" id="ERT09035.1"/>
    </source>
</evidence>
<feature type="transmembrane region" description="Helical" evidence="1">
    <location>
        <begin position="156"/>
        <end position="179"/>
    </location>
</feature>
<protein>
    <submittedName>
        <fullName evidence="2">Putative membrane protein</fullName>
    </submittedName>
</protein>
<evidence type="ECO:0000256" key="1">
    <source>
        <dbReference type="SAM" id="Phobius"/>
    </source>
</evidence>
<keyword evidence="1" id="KW-1133">Transmembrane helix</keyword>
<keyword evidence="1" id="KW-0812">Transmembrane</keyword>
<dbReference type="EMBL" id="AUZM01000006">
    <property type="protein sequence ID" value="ERT09035.1"/>
    <property type="molecule type" value="Genomic_DNA"/>
</dbReference>
<dbReference type="AlphaFoldDB" id="U7QPK2"/>
<keyword evidence="1" id="KW-0472">Membrane</keyword>
<evidence type="ECO:0000313" key="3">
    <source>
        <dbReference type="Proteomes" id="UP000017127"/>
    </source>
</evidence>
<dbReference type="OrthoDB" id="455488at2"/>
<feature type="transmembrane region" description="Helical" evidence="1">
    <location>
        <begin position="199"/>
        <end position="223"/>
    </location>
</feature>
<organism evidence="2 3">
    <name type="scientific">Lyngbya aestuarii BL J</name>
    <dbReference type="NCBI Taxonomy" id="1348334"/>
    <lineage>
        <taxon>Bacteria</taxon>
        <taxon>Bacillati</taxon>
        <taxon>Cyanobacteriota</taxon>
        <taxon>Cyanophyceae</taxon>
        <taxon>Oscillatoriophycideae</taxon>
        <taxon>Oscillatoriales</taxon>
        <taxon>Microcoleaceae</taxon>
        <taxon>Lyngbya</taxon>
    </lineage>
</organism>
<feature type="transmembrane region" description="Helical" evidence="1">
    <location>
        <begin position="127"/>
        <end position="144"/>
    </location>
</feature>
<dbReference type="Proteomes" id="UP000017127">
    <property type="component" value="Unassembled WGS sequence"/>
</dbReference>
<reference evidence="2 3" key="1">
    <citation type="journal article" date="2013" name="Front. Microbiol.">
        <title>Comparative genomic analyses of the cyanobacterium, Lyngbya aestuarii BL J, a powerful hydrogen producer.</title>
        <authorList>
            <person name="Kothari A."/>
            <person name="Vaughn M."/>
            <person name="Garcia-Pichel F."/>
        </authorList>
    </citation>
    <scope>NUCLEOTIDE SEQUENCE [LARGE SCALE GENOMIC DNA]</scope>
    <source>
        <strain evidence="2 3">BL J</strain>
    </source>
</reference>
<proteinExistence type="predicted"/>
<comment type="caution">
    <text evidence="2">The sequence shown here is derived from an EMBL/GenBank/DDBJ whole genome shotgun (WGS) entry which is preliminary data.</text>
</comment>
<accession>U7QPK2</accession>
<name>U7QPK2_9CYAN</name>